<sequence length="584" mass="66071">MASALNSSLLSNNVQNCTRNNVNLSEWNSKIASNVSLDGSPELVAPSSPPITYTTVGSLVNPRSIKQLAAPNRIQREGANRRPLMSILENQTFDSAFQSHDSPRLKISNRTSSSQQVSWSPSKIGQVYSPSVSETNIYDDNLKPQIATGSSSAYDISIEQEQEKLNLPSSGNIPLSYRDENASVNLQIKDLNNYNINEAAFTQYGKEGTNRSEESSIHLHGMEKMQTLQRLSKFNNPMQDLALNKLSEFSFEKRQEANNINCIKISPHESHLVDTRNATRYPKISGMGSSDIQKNFFLPGKEKDLQSSSWQSSNTTQDEDTSLSTGGYIQPLTAGPPGPRQSNMNLEKRLGHRQDTSADQYRTMSPGMRSTFMPKLPQSYYQVNSLQNPQTPQKYYQESDENWYGNSSQNLIETISWKDAARYYPYSIPYGLKKTTWPLNMNDSREKMYLGAQKIDDLNDWFYSGYRNFFTMMTQVMDNKSNKDEYWRKNYELSAPSGTILTTEKRQHLVGEVQKTPMTECAAPMIECLLRTMLEYSDRRDSQSRAVLSKYISSPLTYIDITQKGSRSLFSENFGNSNSSGNNF</sequence>
<dbReference type="Proteomes" id="UP000275772">
    <property type="component" value="Unassembled WGS sequence"/>
</dbReference>
<feature type="compositionally biased region" description="Low complexity" evidence="1">
    <location>
        <begin position="108"/>
        <end position="118"/>
    </location>
</feature>
<reference evidence="2 3" key="1">
    <citation type="submission" date="2017-11" db="EMBL/GenBank/DDBJ databases">
        <authorList>
            <person name="Kracher B."/>
        </authorList>
    </citation>
    <scope>NUCLEOTIDE SEQUENCE [LARGE SCALE GENOMIC DNA]</scope>
    <source>
        <strain evidence="2 3">RACE1</strain>
    </source>
</reference>
<dbReference type="VEuPathDB" id="FungiDB:BLGHR1_16070"/>
<accession>A0A383UZU0</accession>
<protein>
    <submittedName>
        <fullName evidence="2">Uncharacterized protein</fullName>
    </submittedName>
</protein>
<evidence type="ECO:0000256" key="1">
    <source>
        <dbReference type="SAM" id="MobiDB-lite"/>
    </source>
</evidence>
<feature type="region of interest" description="Disordered" evidence="1">
    <location>
        <begin position="99"/>
        <end position="118"/>
    </location>
</feature>
<organism evidence="2 3">
    <name type="scientific">Blumeria hordei</name>
    <name type="common">Barley powdery mildew</name>
    <name type="synonym">Blumeria graminis f. sp. hordei</name>
    <dbReference type="NCBI Taxonomy" id="2867405"/>
    <lineage>
        <taxon>Eukaryota</taxon>
        <taxon>Fungi</taxon>
        <taxon>Dikarya</taxon>
        <taxon>Ascomycota</taxon>
        <taxon>Pezizomycotina</taxon>
        <taxon>Leotiomycetes</taxon>
        <taxon>Erysiphales</taxon>
        <taxon>Erysiphaceae</taxon>
        <taxon>Blumeria</taxon>
    </lineage>
</organism>
<evidence type="ECO:0000313" key="3">
    <source>
        <dbReference type="Proteomes" id="UP000275772"/>
    </source>
</evidence>
<evidence type="ECO:0000313" key="2">
    <source>
        <dbReference type="EMBL" id="SZF05269.1"/>
    </source>
</evidence>
<dbReference type="AlphaFoldDB" id="A0A383UZU0"/>
<proteinExistence type="predicted"/>
<gene>
    <name evidence="2" type="ORF">BLGHR1_16070</name>
</gene>
<feature type="region of interest" description="Disordered" evidence="1">
    <location>
        <begin position="303"/>
        <end position="345"/>
    </location>
</feature>
<name>A0A383UZU0_BLUHO</name>
<dbReference type="EMBL" id="UNSH01000074">
    <property type="protein sequence ID" value="SZF05269.1"/>
    <property type="molecule type" value="Genomic_DNA"/>
</dbReference>